<keyword evidence="2" id="KW-1185">Reference proteome</keyword>
<name>A0A4D7ATD1_9FIRM</name>
<dbReference type="Proteomes" id="UP000298642">
    <property type="component" value="Chromosome"/>
</dbReference>
<dbReference type="InterPro" id="IPR015947">
    <property type="entry name" value="PUA-like_sf"/>
</dbReference>
<evidence type="ECO:0000313" key="1">
    <source>
        <dbReference type="EMBL" id="QCI59196.1"/>
    </source>
</evidence>
<organism evidence="1 2">
    <name type="scientific">Dysosmobacter welbionis</name>
    <dbReference type="NCBI Taxonomy" id="2093857"/>
    <lineage>
        <taxon>Bacteria</taxon>
        <taxon>Bacillati</taxon>
        <taxon>Bacillota</taxon>
        <taxon>Clostridia</taxon>
        <taxon>Eubacteriales</taxon>
        <taxon>Oscillospiraceae</taxon>
        <taxon>Dysosmobacter</taxon>
    </lineage>
</organism>
<accession>A0A4D7ATD1</accession>
<dbReference type="KEGG" id="obj:EIO64_08135"/>
<reference evidence="2" key="1">
    <citation type="submission" date="2018-12" db="EMBL/GenBank/DDBJ databases">
        <title>Dusodibacter welbiota gen. nov., sp. nov., isolated from human faeces and emended description of the Oscillibacter genus.</title>
        <authorList>
            <person name="Le Roy T."/>
            <person name="Van der Smissen P."/>
            <person name="Delzenne N."/>
            <person name="Muccioli G."/>
            <person name="Collet J.F."/>
            <person name="Cani P.D."/>
        </authorList>
    </citation>
    <scope>NUCLEOTIDE SEQUENCE [LARGE SCALE GENOMIC DNA]</scope>
    <source>
        <strain evidence="2">J115</strain>
    </source>
</reference>
<sequence>MRAVLLSIKPEWWEKILAGEKDLEIRKTAPRAGAGGPEPWPLLVLAYVSGTGAVLGQFLCMGWVKSNCFRYLASRSCVPAEDLEKYAGGKSLYGWIVGEAEEYEMPSPLAEFGLTRPPMSWQYIEIPDDKEE</sequence>
<dbReference type="Gene3D" id="2.30.130.30">
    <property type="entry name" value="Hypothetical protein"/>
    <property type="match status" value="1"/>
</dbReference>
<dbReference type="RefSeq" id="WP_136891183.1">
    <property type="nucleotide sequence ID" value="NZ_CP034413.3"/>
</dbReference>
<dbReference type="EMBL" id="CP034413">
    <property type="protein sequence ID" value="QCI59196.1"/>
    <property type="molecule type" value="Genomic_DNA"/>
</dbReference>
<protein>
    <recommendedName>
        <fullName evidence="3">ASCH domain-containing protein</fullName>
    </recommendedName>
</protein>
<dbReference type="SUPFAM" id="SSF88697">
    <property type="entry name" value="PUA domain-like"/>
    <property type="match status" value="1"/>
</dbReference>
<evidence type="ECO:0000313" key="2">
    <source>
        <dbReference type="Proteomes" id="UP000298642"/>
    </source>
</evidence>
<proteinExistence type="predicted"/>
<evidence type="ECO:0008006" key="3">
    <source>
        <dbReference type="Google" id="ProtNLM"/>
    </source>
</evidence>
<dbReference type="AlphaFoldDB" id="A0A4D7ATD1"/>
<gene>
    <name evidence="1" type="ORF">EIO64_08135</name>
</gene>